<dbReference type="RefSeq" id="WP_212533909.1">
    <property type="nucleotide sequence ID" value="NZ_JAGSOG010000459.1"/>
</dbReference>
<accession>A0A941EWD4</accession>
<evidence type="ECO:0000313" key="1">
    <source>
        <dbReference type="EMBL" id="MBR7839480.1"/>
    </source>
</evidence>
<comment type="caution">
    <text evidence="1">The sequence shown here is derived from an EMBL/GenBank/DDBJ whole genome shotgun (WGS) entry which is preliminary data.</text>
</comment>
<gene>
    <name evidence="1" type="ORF">KDL01_39860</name>
</gene>
<organism evidence="1 2">
    <name type="scientific">Actinospica durhamensis</name>
    <dbReference type="NCBI Taxonomy" id="1508375"/>
    <lineage>
        <taxon>Bacteria</taxon>
        <taxon>Bacillati</taxon>
        <taxon>Actinomycetota</taxon>
        <taxon>Actinomycetes</taxon>
        <taxon>Catenulisporales</taxon>
        <taxon>Actinospicaceae</taxon>
        <taxon>Actinospica</taxon>
    </lineage>
</organism>
<dbReference type="Proteomes" id="UP000675781">
    <property type="component" value="Unassembled WGS sequence"/>
</dbReference>
<evidence type="ECO:0000313" key="2">
    <source>
        <dbReference type="Proteomes" id="UP000675781"/>
    </source>
</evidence>
<dbReference type="Gene3D" id="2.60.300.12">
    <property type="entry name" value="HesB-like domain"/>
    <property type="match status" value="1"/>
</dbReference>
<reference evidence="1" key="1">
    <citation type="submission" date="2021-04" db="EMBL/GenBank/DDBJ databases">
        <title>Genome based classification of Actinospica acidithermotolerans sp. nov., an actinobacterium isolated from an Indonesian hot spring.</title>
        <authorList>
            <person name="Kusuma A.B."/>
            <person name="Putra K.E."/>
            <person name="Nafisah S."/>
            <person name="Loh J."/>
            <person name="Nouioui I."/>
            <person name="Goodfellow M."/>
        </authorList>
    </citation>
    <scope>NUCLEOTIDE SEQUENCE</scope>
    <source>
        <strain evidence="1">CSCA 57</strain>
    </source>
</reference>
<protein>
    <recommendedName>
        <fullName evidence="3">Fe-S cluster assembly iron-binding protein IscA</fullName>
    </recommendedName>
</protein>
<dbReference type="SUPFAM" id="SSF89360">
    <property type="entry name" value="HesB-like domain"/>
    <property type="match status" value="1"/>
</dbReference>
<name>A0A941EWD4_9ACTN</name>
<dbReference type="InterPro" id="IPR035903">
    <property type="entry name" value="HesB-like_dom_sf"/>
</dbReference>
<sequence>MLVLTEAAAETIDELTGRPGLPESAGLRISTLTGGERTAESWNAALTAEPGPADEVFQVRRGRLYLDPNAAGRLADKVLDVQTANDGEVVFHVRKQEADSAE</sequence>
<proteinExistence type="predicted"/>
<evidence type="ECO:0008006" key="3">
    <source>
        <dbReference type="Google" id="ProtNLM"/>
    </source>
</evidence>
<keyword evidence="2" id="KW-1185">Reference proteome</keyword>
<dbReference type="AlphaFoldDB" id="A0A941EWD4"/>
<dbReference type="EMBL" id="JAGSOG010000459">
    <property type="protein sequence ID" value="MBR7839480.1"/>
    <property type="molecule type" value="Genomic_DNA"/>
</dbReference>